<protein>
    <submittedName>
        <fullName evidence="5">CO dehydrogenase/CO-methylating acetyl-CoA synthase complex subunit beta</fullName>
    </submittedName>
</protein>
<dbReference type="InterPro" id="IPR041350">
    <property type="entry name" value="CODH_A_N"/>
</dbReference>
<dbReference type="GO" id="GO:0006084">
    <property type="term" value="P:acetyl-CoA metabolic process"/>
    <property type="evidence" value="ECO:0007669"/>
    <property type="project" value="InterPro"/>
</dbReference>
<dbReference type="InterPro" id="IPR016099">
    <property type="entry name" value="Prismane-like_a/b-sand"/>
</dbReference>
<keyword evidence="3" id="KW-0411">Iron-sulfur</keyword>
<dbReference type="EMBL" id="SOIZ01000377">
    <property type="protein sequence ID" value="TET59126.1"/>
    <property type="molecule type" value="Genomic_DNA"/>
</dbReference>
<dbReference type="Gene3D" id="1.10.8.190">
    <property type="entry name" value="Carbon monoxide dehydrogenase alpha subunit. Chain M, domain 1"/>
    <property type="match status" value="1"/>
</dbReference>
<gene>
    <name evidence="5" type="ORF">E3J48_08215</name>
</gene>
<dbReference type="Proteomes" id="UP000319130">
    <property type="component" value="Unassembled WGS sequence"/>
</dbReference>
<dbReference type="AlphaFoldDB" id="A0A523VWG1"/>
<dbReference type="Gene3D" id="3.40.50.2030">
    <property type="match status" value="1"/>
</dbReference>
<sequence>MSKIIASAAIRGAHKYVEKAKEKLNRLIEDKGPDYKVAYPNTAYYLPLIYAILGLKVENLEGMREALKEAKNLLPAPPSEKLWLPYLGNALDAGIATLIAEEIIEALKYARGEKPEGIWLGFTDDAILRTQGIKLVDGRMPGCAACVGALPTNEEA</sequence>
<dbReference type="GO" id="GO:0051536">
    <property type="term" value="F:iron-sulfur cluster binding"/>
    <property type="evidence" value="ECO:0007669"/>
    <property type="project" value="UniProtKB-KW"/>
</dbReference>
<evidence type="ECO:0000256" key="2">
    <source>
        <dbReference type="ARBA" id="ARBA00023004"/>
    </source>
</evidence>
<keyword evidence="1" id="KW-0479">Metal-binding</keyword>
<comment type="caution">
    <text evidence="5">The sequence shown here is derived from an EMBL/GenBank/DDBJ whole genome shotgun (WGS) entry which is preliminary data.</text>
</comment>
<dbReference type="SUPFAM" id="SSF56821">
    <property type="entry name" value="Prismane protein-like"/>
    <property type="match status" value="1"/>
</dbReference>
<feature type="non-terminal residue" evidence="5">
    <location>
        <position position="156"/>
    </location>
</feature>
<evidence type="ECO:0000313" key="5">
    <source>
        <dbReference type="EMBL" id="TET59126.1"/>
    </source>
</evidence>
<dbReference type="GO" id="GO:0046872">
    <property type="term" value="F:metal ion binding"/>
    <property type="evidence" value="ECO:0007669"/>
    <property type="project" value="UniProtKB-KW"/>
</dbReference>
<dbReference type="InterPro" id="IPR004461">
    <property type="entry name" value="CO_DH/Ac-CoA_synth_bsu"/>
</dbReference>
<organism evidence="5 6">
    <name type="scientific">Aerophobetes bacterium</name>
    <dbReference type="NCBI Taxonomy" id="2030807"/>
    <lineage>
        <taxon>Bacteria</taxon>
        <taxon>Candidatus Aerophobota</taxon>
    </lineage>
</organism>
<keyword evidence="2" id="KW-0408">Iron</keyword>
<evidence type="ECO:0000313" key="6">
    <source>
        <dbReference type="Proteomes" id="UP000319130"/>
    </source>
</evidence>
<evidence type="ECO:0000256" key="1">
    <source>
        <dbReference type="ARBA" id="ARBA00022723"/>
    </source>
</evidence>
<dbReference type="GO" id="GO:0043885">
    <property type="term" value="F:anaerobic carbon-monoxide dehydrogenase activity"/>
    <property type="evidence" value="ECO:0007669"/>
    <property type="project" value="InterPro"/>
</dbReference>
<name>A0A523VWG1_UNCAE</name>
<dbReference type="Pfam" id="PF18537">
    <property type="entry name" value="CODH_A_N"/>
    <property type="match status" value="1"/>
</dbReference>
<dbReference type="PANTHER" id="PTHR42281">
    <property type="match status" value="1"/>
</dbReference>
<dbReference type="InterPro" id="IPR011254">
    <property type="entry name" value="Prismane-like_sf"/>
</dbReference>
<evidence type="ECO:0000259" key="4">
    <source>
        <dbReference type="Pfam" id="PF18537"/>
    </source>
</evidence>
<accession>A0A523VWG1</accession>
<dbReference type="PANTHER" id="PTHR42281:SF1">
    <property type="entry name" value="ACETYL-COA DECARBONYLASE_SYNTHASE COMPLEX SUBUNIT BETA 1"/>
    <property type="match status" value="1"/>
</dbReference>
<feature type="domain" description="Carbon monoxide dehydrogenase subunit alpha ,N-terminal" evidence="4">
    <location>
        <begin position="22"/>
        <end position="109"/>
    </location>
</feature>
<reference evidence="5 6" key="1">
    <citation type="submission" date="2019-03" db="EMBL/GenBank/DDBJ databases">
        <title>Metabolic potential of uncultured bacteria and archaea associated with petroleum seepage in deep-sea sediments.</title>
        <authorList>
            <person name="Dong X."/>
            <person name="Hubert C."/>
        </authorList>
    </citation>
    <scope>NUCLEOTIDE SEQUENCE [LARGE SCALE GENOMIC DNA]</scope>
    <source>
        <strain evidence="5">E29_bin52</strain>
    </source>
</reference>
<evidence type="ECO:0000256" key="3">
    <source>
        <dbReference type="ARBA" id="ARBA00023014"/>
    </source>
</evidence>
<proteinExistence type="predicted"/>